<evidence type="ECO:0000313" key="3">
    <source>
        <dbReference type="EMBL" id="KAJ3834388.1"/>
    </source>
</evidence>
<dbReference type="EMBL" id="MU806539">
    <property type="protein sequence ID" value="KAJ3834388.1"/>
    <property type="molecule type" value="Genomic_DNA"/>
</dbReference>
<keyword evidence="2" id="KW-0732">Signal</keyword>
<dbReference type="Proteomes" id="UP001163846">
    <property type="component" value="Unassembled WGS sequence"/>
</dbReference>
<organism evidence="3 4">
    <name type="scientific">Lentinula raphanica</name>
    <dbReference type="NCBI Taxonomy" id="153919"/>
    <lineage>
        <taxon>Eukaryota</taxon>
        <taxon>Fungi</taxon>
        <taxon>Dikarya</taxon>
        <taxon>Basidiomycota</taxon>
        <taxon>Agaricomycotina</taxon>
        <taxon>Agaricomycetes</taxon>
        <taxon>Agaricomycetidae</taxon>
        <taxon>Agaricales</taxon>
        <taxon>Marasmiineae</taxon>
        <taxon>Omphalotaceae</taxon>
        <taxon>Lentinula</taxon>
    </lineage>
</organism>
<feature type="chain" id="PRO_5041253555" evidence="2">
    <location>
        <begin position="29"/>
        <end position="399"/>
    </location>
</feature>
<feature type="compositionally biased region" description="Low complexity" evidence="1">
    <location>
        <begin position="31"/>
        <end position="46"/>
    </location>
</feature>
<evidence type="ECO:0000313" key="4">
    <source>
        <dbReference type="Proteomes" id="UP001163846"/>
    </source>
</evidence>
<dbReference type="AlphaFoldDB" id="A0AA38P1J6"/>
<sequence>MRSLSPGEIHLRILFMSVVALFALGAVAAPTQPTHHHPSSPTIDTSMSGALTHQPEPPKITTRLKNFFLPPRKPNDFVTDQGIHATLHISSKLGIRYDSQVPLVYKRPVQKLLDALGTTFWKSIRSKHGISKSKGVQYDAVITRVIKDDNIKARDDFILVFSLYDPKKENLSPSVFEDVFRYTGQIDWANCVEEDRDSEGIVVESRINLNKLTGELRDQKNRALVSYQYGKPVDPGSIKWGRCRVQLFYHPDHATKSDDFKDAFVLAVQRLLASVSSQAEDNIREQIPNLPELHRSLDLRIVRDTEKPELATDQDFQIALISVFDQHDRKWSVPSRIVEPVYAGRIDWKNSLKKNSKGQFRLRKDELTGEIRDLEGNEVLFERGQVCFRYTVFLALVAD</sequence>
<protein>
    <submittedName>
        <fullName evidence="3">Uncharacterized protein</fullName>
    </submittedName>
</protein>
<proteinExistence type="predicted"/>
<evidence type="ECO:0000256" key="2">
    <source>
        <dbReference type="SAM" id="SignalP"/>
    </source>
</evidence>
<feature type="region of interest" description="Disordered" evidence="1">
    <location>
        <begin position="31"/>
        <end position="56"/>
    </location>
</feature>
<comment type="caution">
    <text evidence="3">The sequence shown here is derived from an EMBL/GenBank/DDBJ whole genome shotgun (WGS) entry which is preliminary data.</text>
</comment>
<gene>
    <name evidence="3" type="ORF">F5878DRAFT_630622</name>
</gene>
<reference evidence="3" key="1">
    <citation type="submission" date="2022-08" db="EMBL/GenBank/DDBJ databases">
        <authorList>
            <consortium name="DOE Joint Genome Institute"/>
            <person name="Min B."/>
            <person name="Riley R."/>
            <person name="Sierra-Patev S."/>
            <person name="Naranjo-Ortiz M."/>
            <person name="Looney B."/>
            <person name="Konkel Z."/>
            <person name="Slot J.C."/>
            <person name="Sakamoto Y."/>
            <person name="Steenwyk J.L."/>
            <person name="Rokas A."/>
            <person name="Carro J."/>
            <person name="Camarero S."/>
            <person name="Ferreira P."/>
            <person name="Molpeceres G."/>
            <person name="Ruiz-Duenas F.J."/>
            <person name="Serrano A."/>
            <person name="Henrissat B."/>
            <person name="Drula E."/>
            <person name="Hughes K.W."/>
            <person name="Mata J.L."/>
            <person name="Ishikawa N.K."/>
            <person name="Vargas-Isla R."/>
            <person name="Ushijima S."/>
            <person name="Smith C.A."/>
            <person name="Ahrendt S."/>
            <person name="Andreopoulos W."/>
            <person name="He G."/>
            <person name="Labutti K."/>
            <person name="Lipzen A."/>
            <person name="Ng V."/>
            <person name="Sandor L."/>
            <person name="Barry K."/>
            <person name="Martinez A.T."/>
            <person name="Xiao Y."/>
            <person name="Gibbons J.G."/>
            <person name="Terashima K."/>
            <person name="Hibbett D.S."/>
            <person name="Grigoriev I.V."/>
        </authorList>
    </citation>
    <scope>NUCLEOTIDE SEQUENCE</scope>
    <source>
        <strain evidence="3">TFB9207</strain>
    </source>
</reference>
<feature type="signal peptide" evidence="2">
    <location>
        <begin position="1"/>
        <end position="28"/>
    </location>
</feature>
<name>A0AA38P1J6_9AGAR</name>
<evidence type="ECO:0000256" key="1">
    <source>
        <dbReference type="SAM" id="MobiDB-lite"/>
    </source>
</evidence>
<accession>A0AA38P1J6</accession>
<keyword evidence="4" id="KW-1185">Reference proteome</keyword>